<dbReference type="CDD" id="cd11731">
    <property type="entry name" value="Lin1944_like_SDR_c"/>
    <property type="match status" value="1"/>
</dbReference>
<organism evidence="3 4">
    <name type="scientific">Aeromonas cavernicola</name>
    <dbReference type="NCBI Taxonomy" id="1006623"/>
    <lineage>
        <taxon>Bacteria</taxon>
        <taxon>Pseudomonadati</taxon>
        <taxon>Pseudomonadota</taxon>
        <taxon>Gammaproteobacteria</taxon>
        <taxon>Aeromonadales</taxon>
        <taxon>Aeromonadaceae</taxon>
        <taxon>Aeromonas</taxon>
    </lineage>
</organism>
<dbReference type="InterPro" id="IPR051122">
    <property type="entry name" value="SDR_DHRS6-like"/>
</dbReference>
<dbReference type="AlphaFoldDB" id="A0A2H9U5P2"/>
<gene>
    <name evidence="3" type="ORF">CUC53_07845</name>
</gene>
<evidence type="ECO:0000313" key="3">
    <source>
        <dbReference type="EMBL" id="PJG59304.1"/>
    </source>
</evidence>
<dbReference type="Gene3D" id="3.40.50.720">
    <property type="entry name" value="NAD(P)-binding Rossmann-like Domain"/>
    <property type="match status" value="1"/>
</dbReference>
<protein>
    <submittedName>
        <fullName evidence="3">Short chain dehydrogenase</fullName>
    </submittedName>
</protein>
<proteinExistence type="inferred from homology"/>
<reference evidence="3 4" key="1">
    <citation type="submission" date="2017-11" db="EMBL/GenBank/DDBJ databases">
        <title>Draft genome sequence of environmental isolate Aeromonas cavernicola sp. nov. MDC 2508.</title>
        <authorList>
            <person name="Colston S.M."/>
            <person name="Navarro A."/>
            <person name="Martinez-Murcia A.J."/>
            <person name="Graf J."/>
        </authorList>
    </citation>
    <scope>NUCLEOTIDE SEQUENCE [LARGE SCALE GENOMIC DNA]</scope>
    <source>
        <strain evidence="3 4">MDC 2508</strain>
    </source>
</reference>
<evidence type="ECO:0000256" key="2">
    <source>
        <dbReference type="ARBA" id="ARBA00023002"/>
    </source>
</evidence>
<comment type="caution">
    <text evidence="3">The sequence shown here is derived from an EMBL/GenBank/DDBJ whole genome shotgun (WGS) entry which is preliminary data.</text>
</comment>
<name>A0A2H9U5P2_9GAMM</name>
<dbReference type="PANTHER" id="PTHR43477:SF1">
    <property type="entry name" value="DIHYDROANTICAPSIN 7-DEHYDROGENASE"/>
    <property type="match status" value="1"/>
</dbReference>
<dbReference type="GO" id="GO:0016491">
    <property type="term" value="F:oxidoreductase activity"/>
    <property type="evidence" value="ECO:0007669"/>
    <property type="project" value="UniProtKB-KW"/>
</dbReference>
<comment type="similarity">
    <text evidence="1">Belongs to the short-chain dehydrogenases/reductases (SDR) family.</text>
</comment>
<evidence type="ECO:0000256" key="1">
    <source>
        <dbReference type="ARBA" id="ARBA00006484"/>
    </source>
</evidence>
<keyword evidence="4" id="KW-1185">Reference proteome</keyword>
<dbReference type="Pfam" id="PF13561">
    <property type="entry name" value="adh_short_C2"/>
    <property type="match status" value="1"/>
</dbReference>
<accession>A0A2H9U5P2</accession>
<dbReference type="OrthoDB" id="9787486at2"/>
<sequence length="194" mass="20539">MTSSPRLINALAVSELLAQDHDVIRVGHTQGDATVDIHDKASIEVLFAKIDALVVATGNVAFNSVTQMSDEGWQVGLNSKLMGQINLTRAAIPYLNEKGSITLTSGILSDESINWGTSASTINGAVEHFVKAAACELPKGLRINVVSPTLLEESVPKYGVFFPGFVPVPGATVAQAYKKSVQGVQTGQIFKVFG</sequence>
<dbReference type="NCBIfam" id="NF005754">
    <property type="entry name" value="PRK07578.1"/>
    <property type="match status" value="1"/>
</dbReference>
<keyword evidence="2" id="KW-0560">Oxidoreductase</keyword>
<evidence type="ECO:0000313" key="4">
    <source>
        <dbReference type="Proteomes" id="UP000235861"/>
    </source>
</evidence>
<dbReference type="InterPro" id="IPR036291">
    <property type="entry name" value="NAD(P)-bd_dom_sf"/>
</dbReference>
<dbReference type="SUPFAM" id="SSF51735">
    <property type="entry name" value="NAD(P)-binding Rossmann-fold domains"/>
    <property type="match status" value="1"/>
</dbReference>
<dbReference type="Proteomes" id="UP000235861">
    <property type="component" value="Unassembled WGS sequence"/>
</dbReference>
<dbReference type="PANTHER" id="PTHR43477">
    <property type="entry name" value="DIHYDROANTICAPSIN 7-DEHYDROGENASE"/>
    <property type="match status" value="1"/>
</dbReference>
<dbReference type="EMBL" id="PGGC01000072">
    <property type="protein sequence ID" value="PJG59304.1"/>
    <property type="molecule type" value="Genomic_DNA"/>
</dbReference>
<dbReference type="InterPro" id="IPR002347">
    <property type="entry name" value="SDR_fam"/>
</dbReference>